<dbReference type="Pfam" id="PF00132">
    <property type="entry name" value="Hexapep"/>
    <property type="match status" value="1"/>
</dbReference>
<dbReference type="PANTHER" id="PTHR22572">
    <property type="entry name" value="SUGAR-1-PHOSPHATE GUANYL TRANSFERASE"/>
    <property type="match status" value="1"/>
</dbReference>
<keyword evidence="2" id="KW-0548">Nucleotidyltransferase</keyword>
<comment type="caution">
    <text evidence="2">The sequence shown here is derived from an EMBL/GenBank/DDBJ whole genome shotgun (WGS) entry which is preliminary data.</text>
</comment>
<dbReference type="OrthoDB" id="9788272at2"/>
<dbReference type="SUPFAM" id="SSF51161">
    <property type="entry name" value="Trimeric LpxA-like enzymes"/>
    <property type="match status" value="1"/>
</dbReference>
<dbReference type="Gene3D" id="3.90.550.10">
    <property type="entry name" value="Spore Coat Polysaccharide Biosynthesis Protein SpsA, Chain A"/>
    <property type="match status" value="1"/>
</dbReference>
<dbReference type="InterPro" id="IPR050486">
    <property type="entry name" value="Mannose-1P_guanyltransferase"/>
</dbReference>
<dbReference type="Proteomes" id="UP000275394">
    <property type="component" value="Unassembled WGS sequence"/>
</dbReference>
<evidence type="ECO:0000313" key="2">
    <source>
        <dbReference type="EMBL" id="ROR99081.1"/>
    </source>
</evidence>
<dbReference type="InterPro" id="IPR029044">
    <property type="entry name" value="Nucleotide-diphossugar_trans"/>
</dbReference>
<reference evidence="2 3" key="1">
    <citation type="submission" date="2018-11" db="EMBL/GenBank/DDBJ databases">
        <title>Genomic Encyclopedia of Type Strains, Phase IV (KMG-IV): sequencing the most valuable type-strain genomes for metagenomic binning, comparative biology and taxonomic classification.</title>
        <authorList>
            <person name="Goeker M."/>
        </authorList>
    </citation>
    <scope>NUCLEOTIDE SEQUENCE [LARGE SCALE GENOMIC DNA]</scope>
    <source>
        <strain evidence="2 3">DSM 100316</strain>
    </source>
</reference>
<dbReference type="RefSeq" id="WP_123713642.1">
    <property type="nucleotide sequence ID" value="NZ_RKHR01000006.1"/>
</dbReference>
<dbReference type="CDD" id="cd04181">
    <property type="entry name" value="NTP_transferase"/>
    <property type="match status" value="1"/>
</dbReference>
<dbReference type="Pfam" id="PF00483">
    <property type="entry name" value="NTP_transferase"/>
    <property type="match status" value="1"/>
</dbReference>
<accession>A0A3N2DH69</accession>
<dbReference type="GO" id="GO:0016779">
    <property type="term" value="F:nucleotidyltransferase activity"/>
    <property type="evidence" value="ECO:0007669"/>
    <property type="project" value="UniProtKB-KW"/>
</dbReference>
<dbReference type="SUPFAM" id="SSF53448">
    <property type="entry name" value="Nucleotide-diphospho-sugar transferases"/>
    <property type="match status" value="1"/>
</dbReference>
<proteinExistence type="predicted"/>
<gene>
    <name evidence="2" type="ORF">EDC56_3321</name>
</gene>
<name>A0A3N2DH69_9GAMM</name>
<dbReference type="InterPro" id="IPR001451">
    <property type="entry name" value="Hexapep"/>
</dbReference>
<evidence type="ECO:0000259" key="1">
    <source>
        <dbReference type="Pfam" id="PF00483"/>
    </source>
</evidence>
<dbReference type="Gene3D" id="2.160.10.10">
    <property type="entry name" value="Hexapeptide repeat proteins"/>
    <property type="match status" value="1"/>
</dbReference>
<dbReference type="AlphaFoldDB" id="A0A3N2DH69"/>
<dbReference type="EMBL" id="RKHR01000006">
    <property type="protein sequence ID" value="ROR99081.1"/>
    <property type="molecule type" value="Genomic_DNA"/>
</dbReference>
<organism evidence="2 3">
    <name type="scientific">Sinobacterium caligoides</name>
    <dbReference type="NCBI Taxonomy" id="933926"/>
    <lineage>
        <taxon>Bacteria</taxon>
        <taxon>Pseudomonadati</taxon>
        <taxon>Pseudomonadota</taxon>
        <taxon>Gammaproteobacteria</taxon>
        <taxon>Cellvibrionales</taxon>
        <taxon>Spongiibacteraceae</taxon>
        <taxon>Sinobacterium</taxon>
    </lineage>
</organism>
<evidence type="ECO:0000313" key="3">
    <source>
        <dbReference type="Proteomes" id="UP000275394"/>
    </source>
</evidence>
<feature type="domain" description="Nucleotidyl transferase" evidence="1">
    <location>
        <begin position="2"/>
        <end position="245"/>
    </location>
</feature>
<protein>
    <submittedName>
        <fullName evidence="2">Mannose-1-phosphate guanylyltransferase</fullName>
    </submittedName>
</protein>
<keyword evidence="3" id="KW-1185">Reference proteome</keyword>
<keyword evidence="2" id="KW-0808">Transferase</keyword>
<dbReference type="InterPro" id="IPR005835">
    <property type="entry name" value="NTP_transferase_dom"/>
</dbReference>
<sequence length="398" mass="43568">MKAMILAAGKGTRVWPATKTIPKPMIPILGRPIMASLIELFKKHQIDQVVVNTSYLGAVIERCFGDGDQYGVDICYSYEGELIDGELHDKPLGSAGGMKKVNDFCGFFDDTFLVTCGDAWIDLDINAVLQKHREKGGIATVVLQPIAREEVYKYGVVALDADDRVRCFQEKPSPEEAVSNMINTGIYIFEPEIFNYIPADIEYDIAADLLVSLVSLDVPFYATAQDFQWLDIGSISDIWRATRAILIGEITGYRIPGKLVREGLWLGINVAVDLDKVTINGPVVIASGSKIEAGVTINGPTVIGANCVLESGCVVSECLIEDYTRVAAVADLYEKVIFSGHCINREGDFVSLQDWDIVWTIRDSRCEAGCSAIDDSELYRLAKNIQISESDGRSGASS</sequence>
<dbReference type="InterPro" id="IPR011004">
    <property type="entry name" value="Trimer_LpxA-like_sf"/>
</dbReference>